<name>A0A1V9YPK5_ACHHY</name>
<dbReference type="STRING" id="1202772.A0A1V9YPK5"/>
<dbReference type="InterPro" id="IPR000086">
    <property type="entry name" value="NUDIX_hydrolase_dom"/>
</dbReference>
<comment type="cofactor">
    <cofactor evidence="2">
        <name>Mg(2+)</name>
        <dbReference type="ChEBI" id="CHEBI:18420"/>
    </cofactor>
</comment>
<dbReference type="SUPFAM" id="SSF55811">
    <property type="entry name" value="Nudix"/>
    <property type="match status" value="1"/>
</dbReference>
<organism evidence="8 9">
    <name type="scientific">Achlya hypogyna</name>
    <name type="common">Oomycete</name>
    <name type="synonym">Protoachlya hypogyna</name>
    <dbReference type="NCBI Taxonomy" id="1202772"/>
    <lineage>
        <taxon>Eukaryota</taxon>
        <taxon>Sar</taxon>
        <taxon>Stramenopiles</taxon>
        <taxon>Oomycota</taxon>
        <taxon>Saprolegniomycetes</taxon>
        <taxon>Saprolegniales</taxon>
        <taxon>Achlyaceae</taxon>
        <taxon>Achlya</taxon>
    </lineage>
</organism>
<evidence type="ECO:0000256" key="4">
    <source>
        <dbReference type="ARBA" id="ARBA00022801"/>
    </source>
</evidence>
<evidence type="ECO:0000313" key="8">
    <source>
        <dbReference type="EMBL" id="OQR87621.1"/>
    </source>
</evidence>
<evidence type="ECO:0000256" key="6">
    <source>
        <dbReference type="ARBA" id="ARBA00023211"/>
    </source>
</evidence>
<dbReference type="InterPro" id="IPR015797">
    <property type="entry name" value="NUDIX_hydrolase-like_dom_sf"/>
</dbReference>
<evidence type="ECO:0000256" key="3">
    <source>
        <dbReference type="ARBA" id="ARBA00022723"/>
    </source>
</evidence>
<keyword evidence="6" id="KW-0464">Manganese</keyword>
<dbReference type="GO" id="GO:0046872">
    <property type="term" value="F:metal ion binding"/>
    <property type="evidence" value="ECO:0007669"/>
    <property type="project" value="UniProtKB-KW"/>
</dbReference>
<dbReference type="GO" id="GO:0016818">
    <property type="term" value="F:hydrolase activity, acting on acid anhydrides, in phosphorus-containing anhydrides"/>
    <property type="evidence" value="ECO:0007669"/>
    <property type="project" value="InterPro"/>
</dbReference>
<dbReference type="AlphaFoldDB" id="A0A1V9YPK5"/>
<proteinExistence type="predicted"/>
<dbReference type="OrthoDB" id="1695362at2759"/>
<keyword evidence="4" id="KW-0378">Hydrolase</keyword>
<feature type="domain" description="Nudix hydrolase" evidence="7">
    <location>
        <begin position="4"/>
        <end position="193"/>
    </location>
</feature>
<evidence type="ECO:0000259" key="7">
    <source>
        <dbReference type="PROSITE" id="PS51462"/>
    </source>
</evidence>
<dbReference type="Gene3D" id="3.90.79.10">
    <property type="entry name" value="Nucleoside Triphosphate Pyrophosphohydrolase"/>
    <property type="match status" value="1"/>
</dbReference>
<dbReference type="PANTHER" id="PTHR12318">
    <property type="entry name" value="TESTOSTERONE-REGULATED PROTEIN RP2"/>
    <property type="match status" value="1"/>
</dbReference>
<dbReference type="EMBL" id="JNBR01001431">
    <property type="protein sequence ID" value="OQR87621.1"/>
    <property type="molecule type" value="Genomic_DNA"/>
</dbReference>
<comment type="cofactor">
    <cofactor evidence="1">
        <name>Mn(2+)</name>
        <dbReference type="ChEBI" id="CHEBI:29035"/>
    </cofactor>
</comment>
<evidence type="ECO:0000256" key="1">
    <source>
        <dbReference type="ARBA" id="ARBA00001936"/>
    </source>
</evidence>
<dbReference type="GO" id="GO:0005739">
    <property type="term" value="C:mitochondrion"/>
    <property type="evidence" value="ECO:0007669"/>
    <property type="project" value="TreeGrafter"/>
</dbReference>
<evidence type="ECO:0000256" key="5">
    <source>
        <dbReference type="ARBA" id="ARBA00022842"/>
    </source>
</evidence>
<evidence type="ECO:0000313" key="9">
    <source>
        <dbReference type="Proteomes" id="UP000243579"/>
    </source>
</evidence>
<gene>
    <name evidence="8" type="ORF">ACHHYP_08477</name>
</gene>
<comment type="caution">
    <text evidence="8">The sequence shown here is derived from an EMBL/GenBank/DDBJ whole genome shotgun (WGS) entry which is preliminary data.</text>
</comment>
<dbReference type="PROSITE" id="PS51462">
    <property type="entry name" value="NUDIX"/>
    <property type="match status" value="1"/>
</dbReference>
<sequence>MAKPLREAACVIAFNHLEQVLFVKRPKTAKAWANMMVFPGGKVDAGDAIAPPSLPYPHIPPRFFHSAVRELFEEVDLALTKPRLYEGLDQAARRQWRRDIENKKSDFNALLTETKATPQYEALLPYKQLITPVTSPHRFNTWFFLAQVGPEDVTRSEILPLGSELDELLWLTPHDAWHGYLEGEYNFATPQLYLLEDLRRFHDFKALWEHTKRRASVPVEPLLAQRLPIEDDGVITSIFNGDPLHTETGTPTNPLHRVVLHPDRTQTKVTLVPDTE</sequence>
<keyword evidence="3" id="KW-0479">Metal-binding</keyword>
<keyword evidence="5" id="KW-0460">Magnesium</keyword>
<dbReference type="PANTHER" id="PTHR12318:SF0">
    <property type="entry name" value="ACYL-COENZYME A DIPHOSPHATASE NUDT19"/>
    <property type="match status" value="1"/>
</dbReference>
<dbReference type="Proteomes" id="UP000243579">
    <property type="component" value="Unassembled WGS sequence"/>
</dbReference>
<evidence type="ECO:0000256" key="2">
    <source>
        <dbReference type="ARBA" id="ARBA00001946"/>
    </source>
</evidence>
<protein>
    <recommendedName>
        <fullName evidence="7">Nudix hydrolase domain-containing protein</fullName>
    </recommendedName>
</protein>
<accession>A0A1V9YPK5</accession>
<reference evidence="8 9" key="1">
    <citation type="journal article" date="2014" name="Genome Biol. Evol.">
        <title>The secreted proteins of Achlya hypogyna and Thraustotheca clavata identify the ancestral oomycete secretome and reveal gene acquisitions by horizontal gene transfer.</title>
        <authorList>
            <person name="Misner I."/>
            <person name="Blouin N."/>
            <person name="Leonard G."/>
            <person name="Richards T.A."/>
            <person name="Lane C.E."/>
        </authorList>
    </citation>
    <scope>NUCLEOTIDE SEQUENCE [LARGE SCALE GENOMIC DNA]</scope>
    <source>
        <strain evidence="8 9">ATCC 48635</strain>
    </source>
</reference>
<dbReference type="InterPro" id="IPR039121">
    <property type="entry name" value="NUDT19"/>
</dbReference>
<keyword evidence="9" id="KW-1185">Reference proteome</keyword>